<proteinExistence type="predicted"/>
<dbReference type="EMBL" id="OX459122">
    <property type="protein sequence ID" value="CAI9107887.1"/>
    <property type="molecule type" value="Genomic_DNA"/>
</dbReference>
<name>A0AAV1DJ10_OLDCO</name>
<organism evidence="1 2">
    <name type="scientific">Oldenlandia corymbosa var. corymbosa</name>
    <dbReference type="NCBI Taxonomy" id="529605"/>
    <lineage>
        <taxon>Eukaryota</taxon>
        <taxon>Viridiplantae</taxon>
        <taxon>Streptophyta</taxon>
        <taxon>Embryophyta</taxon>
        <taxon>Tracheophyta</taxon>
        <taxon>Spermatophyta</taxon>
        <taxon>Magnoliopsida</taxon>
        <taxon>eudicotyledons</taxon>
        <taxon>Gunneridae</taxon>
        <taxon>Pentapetalae</taxon>
        <taxon>asterids</taxon>
        <taxon>lamiids</taxon>
        <taxon>Gentianales</taxon>
        <taxon>Rubiaceae</taxon>
        <taxon>Rubioideae</taxon>
        <taxon>Spermacoceae</taxon>
        <taxon>Hedyotis-Oldenlandia complex</taxon>
        <taxon>Oldenlandia</taxon>
    </lineage>
</organism>
<accession>A0AAV1DJ10</accession>
<gene>
    <name evidence="1" type="ORF">OLC1_LOCUS16083</name>
</gene>
<sequence length="200" mass="21589">MTRVCVELDLLKEHLIRIRLGVEGVTYFQSIFYENMPQYCVDCKKIGGDQNPSMSVIAAGELPHSNVAQPVSADKIDTTEHAIRLEQVSSLLEYQAIAQNQAIVATQTVAATETLVIDLPIIDPPPKLQETAVAQQASANKRVIDDIAAATEHTALSLLIEHETTAASQALVATQTPATIEAQSVGRDAVDLQPLLKPLL</sequence>
<evidence type="ECO:0000313" key="2">
    <source>
        <dbReference type="Proteomes" id="UP001161247"/>
    </source>
</evidence>
<dbReference type="AlphaFoldDB" id="A0AAV1DJ10"/>
<protein>
    <submittedName>
        <fullName evidence="1">OLC1v1007367C1</fullName>
    </submittedName>
</protein>
<reference evidence="1" key="1">
    <citation type="submission" date="2023-03" db="EMBL/GenBank/DDBJ databases">
        <authorList>
            <person name="Julca I."/>
        </authorList>
    </citation>
    <scope>NUCLEOTIDE SEQUENCE</scope>
</reference>
<evidence type="ECO:0000313" key="1">
    <source>
        <dbReference type="EMBL" id="CAI9107887.1"/>
    </source>
</evidence>
<dbReference type="Proteomes" id="UP001161247">
    <property type="component" value="Chromosome 5"/>
</dbReference>
<keyword evidence="2" id="KW-1185">Reference proteome</keyword>